<organism evidence="1 2">
    <name type="scientific">Pseudovibrio denitrificans</name>
    <dbReference type="NCBI Taxonomy" id="258256"/>
    <lineage>
        <taxon>Bacteria</taxon>
        <taxon>Pseudomonadati</taxon>
        <taxon>Pseudomonadota</taxon>
        <taxon>Alphaproteobacteria</taxon>
        <taxon>Hyphomicrobiales</taxon>
        <taxon>Stappiaceae</taxon>
        <taxon>Pseudovibrio</taxon>
    </lineage>
</organism>
<dbReference type="Proteomes" id="UP000183371">
    <property type="component" value="Unassembled WGS sequence"/>
</dbReference>
<keyword evidence="1" id="KW-0808">Transferase</keyword>
<dbReference type="InterPro" id="IPR029063">
    <property type="entry name" value="SAM-dependent_MTases_sf"/>
</dbReference>
<evidence type="ECO:0000313" key="2">
    <source>
        <dbReference type="Proteomes" id="UP000183371"/>
    </source>
</evidence>
<name>A0A1I6YC09_9HYPH</name>
<dbReference type="RefSeq" id="WP_054784720.1">
    <property type="nucleotide sequence ID" value="NZ_FPBD01000001.1"/>
</dbReference>
<dbReference type="Gene3D" id="3.40.50.150">
    <property type="entry name" value="Vaccinia Virus protein VP39"/>
    <property type="match status" value="1"/>
</dbReference>
<keyword evidence="2" id="KW-1185">Reference proteome</keyword>
<reference evidence="2" key="1">
    <citation type="submission" date="2016-10" db="EMBL/GenBank/DDBJ databases">
        <authorList>
            <person name="Varghese N."/>
            <person name="Submissions S."/>
        </authorList>
    </citation>
    <scope>NUCLEOTIDE SEQUENCE [LARGE SCALE GENOMIC DNA]</scope>
    <source>
        <strain evidence="2">DSM 17465</strain>
    </source>
</reference>
<dbReference type="Pfam" id="PF13489">
    <property type="entry name" value="Methyltransf_23"/>
    <property type="match status" value="1"/>
</dbReference>
<dbReference type="PANTHER" id="PTHR43861">
    <property type="entry name" value="TRANS-ACONITATE 2-METHYLTRANSFERASE-RELATED"/>
    <property type="match status" value="1"/>
</dbReference>
<evidence type="ECO:0000313" key="1">
    <source>
        <dbReference type="EMBL" id="SFT47917.1"/>
    </source>
</evidence>
<dbReference type="CDD" id="cd02440">
    <property type="entry name" value="AdoMet_MTases"/>
    <property type="match status" value="1"/>
</dbReference>
<dbReference type="GO" id="GO:0032259">
    <property type="term" value="P:methylation"/>
    <property type="evidence" value="ECO:0007669"/>
    <property type="project" value="UniProtKB-KW"/>
</dbReference>
<dbReference type="GO" id="GO:0008168">
    <property type="term" value="F:methyltransferase activity"/>
    <property type="evidence" value="ECO:0007669"/>
    <property type="project" value="UniProtKB-KW"/>
</dbReference>
<protein>
    <submittedName>
        <fullName evidence="1">2-polyprenyl-3-methyl-5-hydroxy-6-metoxy-1,4-benzoquinol methylase</fullName>
    </submittedName>
</protein>
<proteinExistence type="predicted"/>
<accession>A0A1I6YC09</accession>
<sequence length="197" mass="22463">MEEQSEDWDRQYKEGRWHFLNDIKEAARYGILSAWLSQTEASRNVLDVGCGEAILYHYLKASGLQHYCGVDLSETALSKAEVNPDEAQLVQSDLESFSPKSGQTFTAIIFNEVLYFCEDPEQQLKRYAEFLEPDGVIAISMYTPAREKSGAHKSLQKVWAETDKATHWQVLDDLELNSRSKNVGWKLRLVKPVRSTG</sequence>
<gene>
    <name evidence="1" type="ORF">SAMN05444141_101766</name>
</gene>
<dbReference type="SUPFAM" id="SSF53335">
    <property type="entry name" value="S-adenosyl-L-methionine-dependent methyltransferases"/>
    <property type="match status" value="1"/>
</dbReference>
<dbReference type="EMBL" id="FPBD01000001">
    <property type="protein sequence ID" value="SFT47917.1"/>
    <property type="molecule type" value="Genomic_DNA"/>
</dbReference>
<dbReference type="AlphaFoldDB" id="A0A1I6YC09"/>
<keyword evidence="1" id="KW-0489">Methyltransferase</keyword>